<feature type="transmembrane region" description="Helical" evidence="8">
    <location>
        <begin position="115"/>
        <end position="144"/>
    </location>
</feature>
<comment type="function">
    <text evidence="7">May play a role in resistance to osmotic downshock.</text>
</comment>
<dbReference type="SUPFAM" id="SSF82861">
    <property type="entry name" value="Mechanosensitive channel protein MscS (YggB), transmembrane region"/>
    <property type="match status" value="1"/>
</dbReference>
<dbReference type="InterPro" id="IPR011014">
    <property type="entry name" value="MscS_channel_TM-2"/>
</dbReference>
<evidence type="ECO:0000313" key="12">
    <source>
        <dbReference type="Proteomes" id="UP000294854"/>
    </source>
</evidence>
<feature type="domain" description="Mechanosensitive ion channel MscS" evidence="9">
    <location>
        <begin position="133"/>
        <end position="196"/>
    </location>
</feature>
<comment type="caution">
    <text evidence="11">The sequence shown here is derived from an EMBL/GenBank/DDBJ whole genome shotgun (WGS) entry which is preliminary data.</text>
</comment>
<evidence type="ECO:0000256" key="3">
    <source>
        <dbReference type="ARBA" id="ARBA00022475"/>
    </source>
</evidence>
<evidence type="ECO:0000256" key="1">
    <source>
        <dbReference type="ARBA" id="ARBA00004651"/>
    </source>
</evidence>
<feature type="domain" description="Mechanosensitive ion channel transmembrane helices 2/3" evidence="10">
    <location>
        <begin position="89"/>
        <end position="130"/>
    </location>
</feature>
<proteinExistence type="inferred from homology"/>
<evidence type="ECO:0000313" key="11">
    <source>
        <dbReference type="EMBL" id="TDG74323.1"/>
    </source>
</evidence>
<dbReference type="GO" id="GO:0008381">
    <property type="term" value="F:mechanosensitive monoatomic ion channel activity"/>
    <property type="evidence" value="ECO:0007669"/>
    <property type="project" value="InterPro"/>
</dbReference>
<evidence type="ECO:0000256" key="6">
    <source>
        <dbReference type="ARBA" id="ARBA00023136"/>
    </source>
</evidence>
<dbReference type="InterPro" id="IPR045276">
    <property type="entry name" value="YbiO_bact"/>
</dbReference>
<dbReference type="InterPro" id="IPR023408">
    <property type="entry name" value="MscS_beta-dom_sf"/>
</dbReference>
<keyword evidence="5 8" id="KW-1133">Transmembrane helix</keyword>
<protein>
    <recommendedName>
        <fullName evidence="13">Small-conductance mechanosensitive channel</fullName>
    </recommendedName>
</protein>
<dbReference type="Pfam" id="PF21088">
    <property type="entry name" value="MS_channel_1st"/>
    <property type="match status" value="1"/>
</dbReference>
<dbReference type="Gene3D" id="3.30.70.100">
    <property type="match status" value="1"/>
</dbReference>
<dbReference type="GO" id="GO:0005886">
    <property type="term" value="C:plasma membrane"/>
    <property type="evidence" value="ECO:0007669"/>
    <property type="project" value="UniProtKB-SubCell"/>
</dbReference>
<evidence type="ECO:0008006" key="13">
    <source>
        <dbReference type="Google" id="ProtNLM"/>
    </source>
</evidence>
<dbReference type="EMBL" id="PUFO01000079">
    <property type="protein sequence ID" value="TDG74323.1"/>
    <property type="molecule type" value="Genomic_DNA"/>
</dbReference>
<dbReference type="RefSeq" id="WP_010620719.1">
    <property type="nucleotide sequence ID" value="NZ_PUFO01000079.1"/>
</dbReference>
<dbReference type="AlphaFoldDB" id="A0A4R5NIB6"/>
<dbReference type="OrthoDB" id="9809206at2"/>
<dbReference type="Proteomes" id="UP000294854">
    <property type="component" value="Unassembled WGS sequence"/>
</dbReference>
<keyword evidence="3" id="KW-1003">Cell membrane</keyword>
<dbReference type="FunFam" id="2.30.30.60:FF:000001">
    <property type="entry name" value="MscS Mechanosensitive ion channel"/>
    <property type="match status" value="1"/>
</dbReference>
<dbReference type="Pfam" id="PF00924">
    <property type="entry name" value="MS_channel_2nd"/>
    <property type="match status" value="1"/>
</dbReference>
<evidence type="ECO:0000256" key="4">
    <source>
        <dbReference type="ARBA" id="ARBA00022692"/>
    </source>
</evidence>
<dbReference type="Gene3D" id="1.10.287.1260">
    <property type="match status" value="1"/>
</dbReference>
<organism evidence="11 12">
    <name type="scientific">Secundilactobacillus malefermentans</name>
    <dbReference type="NCBI Taxonomy" id="176292"/>
    <lineage>
        <taxon>Bacteria</taxon>
        <taxon>Bacillati</taxon>
        <taxon>Bacillota</taxon>
        <taxon>Bacilli</taxon>
        <taxon>Lactobacillales</taxon>
        <taxon>Lactobacillaceae</taxon>
        <taxon>Secundilactobacillus</taxon>
    </lineage>
</organism>
<evidence type="ECO:0000256" key="8">
    <source>
        <dbReference type="SAM" id="Phobius"/>
    </source>
</evidence>
<keyword evidence="6 8" id="KW-0472">Membrane</keyword>
<dbReference type="STRING" id="1122149.FD44_GL001972"/>
<evidence type="ECO:0000256" key="7">
    <source>
        <dbReference type="ARBA" id="ARBA00059688"/>
    </source>
</evidence>
<reference evidence="11 12" key="1">
    <citation type="journal article" date="2019" name="Appl. Microbiol. Biotechnol.">
        <title>Uncovering carbohydrate metabolism through a genotype-phenotype association study of 56 lactic acid bacteria genomes.</title>
        <authorList>
            <person name="Buron-Moles G."/>
            <person name="Chailyan A."/>
            <person name="Dolejs I."/>
            <person name="Forster J."/>
            <person name="Miks M.H."/>
        </authorList>
    </citation>
    <scope>NUCLEOTIDE SEQUENCE [LARGE SCALE GENOMIC DNA]</scope>
    <source>
        <strain evidence="11 12">ATCC 49373</strain>
    </source>
</reference>
<keyword evidence="4 8" id="KW-0812">Transmembrane</keyword>
<dbReference type="InterPro" id="IPR006685">
    <property type="entry name" value="MscS_channel_2nd"/>
</dbReference>
<comment type="similarity">
    <text evidence="2">Belongs to the MscS (TC 1.A.23) family.</text>
</comment>
<keyword evidence="12" id="KW-1185">Reference proteome</keyword>
<dbReference type="PANTHER" id="PTHR30460">
    <property type="entry name" value="MODERATE CONDUCTANCE MECHANOSENSITIVE CHANNEL YBIO"/>
    <property type="match status" value="1"/>
</dbReference>
<evidence type="ECO:0000256" key="5">
    <source>
        <dbReference type="ARBA" id="ARBA00022989"/>
    </source>
</evidence>
<dbReference type="SUPFAM" id="SSF50182">
    <property type="entry name" value="Sm-like ribonucleoproteins"/>
    <property type="match status" value="1"/>
</dbReference>
<name>A0A4R5NIB6_9LACO</name>
<dbReference type="InterPro" id="IPR011066">
    <property type="entry name" value="MscS_channel_C_sf"/>
</dbReference>
<feature type="transmembrane region" description="Helical" evidence="8">
    <location>
        <begin position="39"/>
        <end position="56"/>
    </location>
</feature>
<dbReference type="Gene3D" id="2.30.30.60">
    <property type="match status" value="1"/>
</dbReference>
<feature type="transmembrane region" description="Helical" evidence="8">
    <location>
        <begin position="86"/>
        <end position="109"/>
    </location>
</feature>
<evidence type="ECO:0000259" key="9">
    <source>
        <dbReference type="Pfam" id="PF00924"/>
    </source>
</evidence>
<comment type="subcellular location">
    <subcellularLocation>
        <location evidence="1">Cell membrane</location>
        <topology evidence="1">Multi-pass membrane protein</topology>
    </subcellularLocation>
</comment>
<dbReference type="InterPro" id="IPR049142">
    <property type="entry name" value="MS_channel_1st"/>
</dbReference>
<gene>
    <name evidence="11" type="ORF">C5L31_000890</name>
</gene>
<accession>A0A4R5NIB6</accession>
<dbReference type="PANTHER" id="PTHR30460:SF0">
    <property type="entry name" value="MODERATE CONDUCTANCE MECHANOSENSITIVE CHANNEL YBIO"/>
    <property type="match status" value="1"/>
</dbReference>
<evidence type="ECO:0000259" key="10">
    <source>
        <dbReference type="Pfam" id="PF21088"/>
    </source>
</evidence>
<dbReference type="SUPFAM" id="SSF82689">
    <property type="entry name" value="Mechanosensitive channel protein MscS (YggB), C-terminal domain"/>
    <property type="match status" value="1"/>
</dbReference>
<sequence length="293" mass="32711">MKLEFLEFHLLSSSLQHLWSKFIEHYDWEKLLNTVTSRLFQFILLSILFLIIRWVGKAIIQKAFNKYRDSKLATVSANRTDTIHSLVLNIFTYIILFFWIYALLTLMGVPVGTLIAGAGIFSLALGLGAQGFVSDIVTGFFILLEQQLDVGDAVKINAIEGTVTAIGLRTTQITSYDGTLNFIPNRNIQIVSNLSRNAMRALIEIKVNPNTPIDDITKIIKEVNEQLTPKFPEITKGPTYLGTSISADGHLALQVIVYTTPGEQFTVQRAFLSAYLRAIREAGISLPTIYPGK</sequence>
<dbReference type="InterPro" id="IPR010920">
    <property type="entry name" value="LSM_dom_sf"/>
</dbReference>
<evidence type="ECO:0000256" key="2">
    <source>
        <dbReference type="ARBA" id="ARBA00008017"/>
    </source>
</evidence>